<organism evidence="3">
    <name type="scientific">Salpingoeca rosetta (strain ATCC 50818 / BSB-021)</name>
    <dbReference type="NCBI Taxonomy" id="946362"/>
    <lineage>
        <taxon>Eukaryota</taxon>
        <taxon>Choanoflagellata</taxon>
        <taxon>Craspedida</taxon>
        <taxon>Salpingoecidae</taxon>
        <taxon>Salpingoeca</taxon>
    </lineage>
</organism>
<proteinExistence type="predicted"/>
<dbReference type="GeneID" id="16073310"/>
<keyword evidence="1" id="KW-1133">Transmembrane helix</keyword>
<name>F2UCY7_SALR5</name>
<evidence type="ECO:0000313" key="2">
    <source>
        <dbReference type="EMBL" id="EGD74482.1"/>
    </source>
</evidence>
<dbReference type="InParanoid" id="F2UCY7"/>
<reference evidence="2" key="1">
    <citation type="submission" date="2009-08" db="EMBL/GenBank/DDBJ databases">
        <title>Annotation of Salpingoeca rosetta.</title>
        <authorList>
            <consortium name="The Broad Institute Genome Sequencing Platform"/>
            <person name="Russ C."/>
            <person name="Cuomo C."/>
            <person name="Burger G."/>
            <person name="Gray M.W."/>
            <person name="Holland P.W.H."/>
            <person name="King N."/>
            <person name="Lang F.B.F."/>
            <person name="Roger A.J."/>
            <person name="Ruiz-Trillo I."/>
            <person name="Young S.K."/>
            <person name="Zeng Q."/>
            <person name="Gargeya S."/>
            <person name="Alvarado L."/>
            <person name="Berlin A."/>
            <person name="Chapman S.B."/>
            <person name="Chen Z."/>
            <person name="Freedman E."/>
            <person name="Gellesch M."/>
            <person name="Goldberg J."/>
            <person name="Griggs A."/>
            <person name="Gujja S."/>
            <person name="Heilman E."/>
            <person name="Heiman D."/>
            <person name="Howarth C."/>
            <person name="Mehta T."/>
            <person name="Neiman D."/>
            <person name="Pearson M."/>
            <person name="Roberts A."/>
            <person name="Saif S."/>
            <person name="Shea T."/>
            <person name="Shenoy N."/>
            <person name="Sisk P."/>
            <person name="Stolte C."/>
            <person name="Sykes S."/>
            <person name="White J."/>
            <person name="Yandava C."/>
            <person name="Haas B."/>
            <person name="Nusbaum C."/>
            <person name="Birren B."/>
        </authorList>
    </citation>
    <scope>NUCLEOTIDE SEQUENCE [LARGE SCALE GENOMIC DNA]</scope>
    <source>
        <strain evidence="2">ATCC 50818</strain>
    </source>
</reference>
<sequence length="132" mass="14581">MDHLSLVPSHTVIFTIAIIISITIAIIIAGANAQQREGECRAQWYVRHFVEHDVLVHTHAEAVKRLKVHHGVSCVEVVAVPQLVPVDRVLAVVVITTTMIDGTSSSLLHLPIPPVSMARLSERAQQLLKRQH</sequence>
<dbReference type="Proteomes" id="UP000007799">
    <property type="component" value="Unassembled WGS sequence"/>
</dbReference>
<protein>
    <submittedName>
        <fullName evidence="2">Uncharacterized protein</fullName>
    </submittedName>
</protein>
<keyword evidence="3" id="KW-1185">Reference proteome</keyword>
<keyword evidence="1" id="KW-0812">Transmembrane</keyword>
<feature type="transmembrane region" description="Helical" evidence="1">
    <location>
        <begin position="12"/>
        <end position="31"/>
    </location>
</feature>
<accession>F2UCY7</accession>
<dbReference type="AlphaFoldDB" id="F2UCY7"/>
<keyword evidence="1" id="KW-0472">Membrane</keyword>
<dbReference type="RefSeq" id="XP_004992739.1">
    <property type="nucleotide sequence ID" value="XM_004992682.1"/>
</dbReference>
<gene>
    <name evidence="2" type="ORF">PTSG_05846</name>
</gene>
<dbReference type="KEGG" id="sre:PTSG_05846"/>
<dbReference type="EMBL" id="GL832969">
    <property type="protein sequence ID" value="EGD74482.1"/>
    <property type="molecule type" value="Genomic_DNA"/>
</dbReference>
<evidence type="ECO:0000256" key="1">
    <source>
        <dbReference type="SAM" id="Phobius"/>
    </source>
</evidence>
<evidence type="ECO:0000313" key="3">
    <source>
        <dbReference type="Proteomes" id="UP000007799"/>
    </source>
</evidence>